<sequence length="59" mass="6746">MKLWMSALKLGAPVNEAPDFFSPDVLKPLKTVLCGTMRLTAHIWSRGQFFIPKLCIKIW</sequence>
<accession>A0AAN4TIQ3</accession>
<gene>
    <name evidence="1" type="ORF">KPSA3_00367</name>
</gene>
<dbReference type="Proteomes" id="UP000248291">
    <property type="component" value="Unassembled WGS sequence"/>
</dbReference>
<protein>
    <submittedName>
        <fullName evidence="1">Pentose-5-phosphate-3-epimerase</fullName>
    </submittedName>
</protein>
<comment type="caution">
    <text evidence="1">The sequence shown here is derived from an EMBL/GenBank/DDBJ whole genome shotgun (WGS) entry which is preliminary data.</text>
</comment>
<proteinExistence type="predicted"/>
<evidence type="ECO:0000313" key="1">
    <source>
        <dbReference type="EMBL" id="GBH14477.1"/>
    </source>
</evidence>
<dbReference type="EMBL" id="BGKA01000015">
    <property type="protein sequence ID" value="GBH14477.1"/>
    <property type="molecule type" value="Genomic_DNA"/>
</dbReference>
<dbReference type="AlphaFoldDB" id="A0AAN4TIQ3"/>
<organism evidence="1 2">
    <name type="scientific">Pseudomonas syringae pv. actinidiae</name>
    <dbReference type="NCBI Taxonomy" id="103796"/>
    <lineage>
        <taxon>Bacteria</taxon>
        <taxon>Pseudomonadati</taxon>
        <taxon>Pseudomonadota</taxon>
        <taxon>Gammaproteobacteria</taxon>
        <taxon>Pseudomonadales</taxon>
        <taxon>Pseudomonadaceae</taxon>
        <taxon>Pseudomonas</taxon>
        <taxon>Pseudomonas syringae</taxon>
    </lineage>
</organism>
<reference evidence="1 2" key="1">
    <citation type="submission" date="2018-04" db="EMBL/GenBank/DDBJ databases">
        <title>Draft genome sequence of Pseudomonas syringae pv. actinidiae biovar 3 strains isolated from kiwifruit in Kagawa prefecture.</title>
        <authorList>
            <person name="Tabuchi M."/>
            <person name="Saito M."/>
            <person name="Fujiwara S."/>
            <person name="Sasa N."/>
            <person name="Akimitsu K."/>
            <person name="Gomi K."/>
            <person name="Konishi-Sugita S."/>
            <person name="Hamano K."/>
            <person name="Kataoka I."/>
        </authorList>
    </citation>
    <scope>NUCLEOTIDE SEQUENCE [LARGE SCALE GENOMIC DNA]</scope>
    <source>
        <strain evidence="1 2">MAFF212211</strain>
    </source>
</reference>
<evidence type="ECO:0000313" key="2">
    <source>
        <dbReference type="Proteomes" id="UP000248291"/>
    </source>
</evidence>
<name>A0AAN4TIQ3_PSESF</name>